<evidence type="ECO:0000259" key="6">
    <source>
        <dbReference type="PROSITE" id="PS50893"/>
    </source>
</evidence>
<proteinExistence type="predicted"/>
<evidence type="ECO:0000256" key="4">
    <source>
        <dbReference type="ARBA" id="ARBA00022840"/>
    </source>
</evidence>
<dbReference type="Gene3D" id="3.40.50.300">
    <property type="entry name" value="P-loop containing nucleotide triphosphate hydrolases"/>
    <property type="match status" value="1"/>
</dbReference>
<organism evidence="7 8">
    <name type="scientific">Corynebacterium halotolerans YIM 70093 = DSM 44683</name>
    <dbReference type="NCBI Taxonomy" id="1121362"/>
    <lineage>
        <taxon>Bacteria</taxon>
        <taxon>Bacillati</taxon>
        <taxon>Actinomycetota</taxon>
        <taxon>Actinomycetes</taxon>
        <taxon>Mycobacteriales</taxon>
        <taxon>Corynebacteriaceae</taxon>
        <taxon>Corynebacterium</taxon>
    </lineage>
</organism>
<keyword evidence="5" id="KW-0046">Antibiotic resistance</keyword>
<keyword evidence="3" id="KW-0547">Nucleotide-binding</keyword>
<dbReference type="SMART" id="SM00382">
    <property type="entry name" value="AAA"/>
    <property type="match status" value="1"/>
</dbReference>
<sequence length="283" mass="30062">MNTPIPHLPPLAPDPTTQALAVRDLTKVFGTAVAVDRLSLDIPRGSIYGLVGPNGAGKTTMITMATGLARPTEGRAWVSGHDVWVDALPAKRAMGLLADGVPVFDRLSGPEYLAYLGGLRGMDAEEVARRSGELLDALGLAEAGEKYIVDYSAGMTKKILLAGALLHDPEILILDEPLEAVDPVSGRLIQQILRDFAARGGTVVLSSHVMELVEGLCDHVAIIHHGRVLTAGHVEKVRQGSSLVDTFVGFVGGGQLREGALGWLRGARDPLQRPRNPREAGDE</sequence>
<evidence type="ECO:0000313" key="7">
    <source>
        <dbReference type="EMBL" id="AGF72766.1"/>
    </source>
</evidence>
<feature type="domain" description="ABC transporter" evidence="6">
    <location>
        <begin position="20"/>
        <end position="250"/>
    </location>
</feature>
<name>M1P7W9_9CORY</name>
<gene>
    <name evidence="7" type="ORF">A605_08820</name>
</gene>
<dbReference type="Proteomes" id="UP000011723">
    <property type="component" value="Chromosome"/>
</dbReference>
<dbReference type="AlphaFoldDB" id="M1P7W9"/>
<dbReference type="SUPFAM" id="SSF52540">
    <property type="entry name" value="P-loop containing nucleoside triphosphate hydrolases"/>
    <property type="match status" value="1"/>
</dbReference>
<dbReference type="STRING" id="1121362.A605_08820"/>
<evidence type="ECO:0000256" key="3">
    <source>
        <dbReference type="ARBA" id="ARBA00022741"/>
    </source>
</evidence>
<dbReference type="GO" id="GO:0016887">
    <property type="term" value="F:ATP hydrolysis activity"/>
    <property type="evidence" value="ECO:0007669"/>
    <property type="project" value="InterPro"/>
</dbReference>
<dbReference type="Pfam" id="PF00005">
    <property type="entry name" value="ABC_tran"/>
    <property type="match status" value="1"/>
</dbReference>
<dbReference type="InterPro" id="IPR003593">
    <property type="entry name" value="AAA+_ATPase"/>
</dbReference>
<reference evidence="7 8" key="1">
    <citation type="journal article" date="2012" name="Stand. Genomic Sci.">
        <title>Genome sequence of the halotolerant bacterium Corynebacterium halotolerans type strain YIM 70093(T) (= DSM 44683(T)).</title>
        <authorList>
            <person name="Ruckert C."/>
            <person name="Albersmeier A."/>
            <person name="Al-Dilaimi A."/>
            <person name="Niehaus K."/>
            <person name="Szczepanowski R."/>
            <person name="Kalinowski J."/>
        </authorList>
    </citation>
    <scope>NUCLEOTIDE SEQUENCE [LARGE SCALE GENOMIC DNA]</scope>
    <source>
        <strain evidence="7">YIM 70093</strain>
    </source>
</reference>
<dbReference type="InterPro" id="IPR003439">
    <property type="entry name" value="ABC_transporter-like_ATP-bd"/>
</dbReference>
<protein>
    <submittedName>
        <fullName evidence="7">ABC transporter ATP-binding protein</fullName>
    </submittedName>
</protein>
<dbReference type="PANTHER" id="PTHR42711:SF19">
    <property type="entry name" value="DOXORUBICIN RESISTANCE ATP-BINDING PROTEIN DRRA"/>
    <property type="match status" value="1"/>
</dbReference>
<dbReference type="EMBL" id="CP003697">
    <property type="protein sequence ID" value="AGF72766.1"/>
    <property type="molecule type" value="Genomic_DNA"/>
</dbReference>
<evidence type="ECO:0000256" key="2">
    <source>
        <dbReference type="ARBA" id="ARBA00022448"/>
    </source>
</evidence>
<dbReference type="GO" id="GO:0005886">
    <property type="term" value="C:plasma membrane"/>
    <property type="evidence" value="ECO:0007669"/>
    <property type="project" value="UniProtKB-SubCell"/>
</dbReference>
<dbReference type="HOGENOM" id="CLU_000604_1_2_11"/>
<accession>M1P7W9</accession>
<dbReference type="InterPro" id="IPR050763">
    <property type="entry name" value="ABC_transporter_ATP-binding"/>
</dbReference>
<dbReference type="PROSITE" id="PS50893">
    <property type="entry name" value="ABC_TRANSPORTER_2"/>
    <property type="match status" value="1"/>
</dbReference>
<dbReference type="InterPro" id="IPR027417">
    <property type="entry name" value="P-loop_NTPase"/>
</dbReference>
<dbReference type="GO" id="GO:0046677">
    <property type="term" value="P:response to antibiotic"/>
    <property type="evidence" value="ECO:0007669"/>
    <property type="project" value="UniProtKB-KW"/>
</dbReference>
<keyword evidence="4 7" id="KW-0067">ATP-binding</keyword>
<dbReference type="OrthoDB" id="9804819at2"/>
<dbReference type="eggNOG" id="COG1131">
    <property type="taxonomic scope" value="Bacteria"/>
</dbReference>
<evidence type="ECO:0000256" key="1">
    <source>
        <dbReference type="ARBA" id="ARBA00004202"/>
    </source>
</evidence>
<dbReference type="PATRIC" id="fig|1121362.3.peg.1780"/>
<comment type="subcellular location">
    <subcellularLocation>
        <location evidence="1">Cell membrane</location>
        <topology evidence="1">Peripheral membrane protein</topology>
    </subcellularLocation>
</comment>
<evidence type="ECO:0000256" key="5">
    <source>
        <dbReference type="ARBA" id="ARBA00023251"/>
    </source>
</evidence>
<dbReference type="RefSeq" id="WP_015401185.1">
    <property type="nucleotide sequence ID" value="NC_020302.1"/>
</dbReference>
<keyword evidence="8" id="KW-1185">Reference proteome</keyword>
<dbReference type="KEGG" id="chn:A605_08820"/>
<dbReference type="CDD" id="cd03230">
    <property type="entry name" value="ABC_DR_subfamily_A"/>
    <property type="match status" value="1"/>
</dbReference>
<keyword evidence="2" id="KW-0813">Transport</keyword>
<evidence type="ECO:0000313" key="8">
    <source>
        <dbReference type="Proteomes" id="UP000011723"/>
    </source>
</evidence>
<dbReference type="GO" id="GO:0005524">
    <property type="term" value="F:ATP binding"/>
    <property type="evidence" value="ECO:0007669"/>
    <property type="project" value="UniProtKB-KW"/>
</dbReference>
<dbReference type="PANTHER" id="PTHR42711">
    <property type="entry name" value="ABC TRANSPORTER ATP-BINDING PROTEIN"/>
    <property type="match status" value="1"/>
</dbReference>